<dbReference type="Gene3D" id="3.40.50.620">
    <property type="entry name" value="HUPs"/>
    <property type="match status" value="1"/>
</dbReference>
<reference evidence="3" key="1">
    <citation type="submission" date="2022-09" db="EMBL/GenBank/DDBJ databases">
        <title>Enrichment on poylsaccharides allowed isolation of novel metabolic and taxonomic groups of Haloarchaea.</title>
        <authorList>
            <person name="Sorokin D.Y."/>
            <person name="Elcheninov A.G."/>
            <person name="Khizhniak T.V."/>
            <person name="Kolganova T.V."/>
            <person name="Kublanov I.V."/>
        </authorList>
    </citation>
    <scope>NUCLEOTIDE SEQUENCE</scope>
    <source>
        <strain evidence="3">AArc-xg1-1</strain>
    </source>
</reference>
<dbReference type="Proteomes" id="UP001321018">
    <property type="component" value="Unassembled WGS sequence"/>
</dbReference>
<evidence type="ECO:0000313" key="3">
    <source>
        <dbReference type="EMBL" id="MCU4744596.1"/>
    </source>
</evidence>
<sequence>MYDRILLPTDGSDTARLAAEHAIDMADRHDAVLHVLYVAERTRDDPGQKGLEEKVAEELNDGRDVVESIENRAAEYGLDTEAVVEPGVPRTMIEEYAAEHDIGLIVIGSTGASDVAEKLLGTVAKYVVNEAPADVFVVRSDAEV</sequence>
<dbReference type="CDD" id="cd00293">
    <property type="entry name" value="USP-like"/>
    <property type="match status" value="1"/>
</dbReference>
<feature type="domain" description="UspA" evidence="2">
    <location>
        <begin position="1"/>
        <end position="139"/>
    </location>
</feature>
<evidence type="ECO:0000256" key="1">
    <source>
        <dbReference type="ARBA" id="ARBA00008791"/>
    </source>
</evidence>
<organism evidence="3 4">
    <name type="scientific">Natronoglomus mannanivorans</name>
    <dbReference type="NCBI Taxonomy" id="2979990"/>
    <lineage>
        <taxon>Archaea</taxon>
        <taxon>Methanobacteriati</taxon>
        <taxon>Methanobacteriota</taxon>
        <taxon>Stenosarchaea group</taxon>
        <taxon>Halobacteria</taxon>
        <taxon>Halobacteriales</taxon>
        <taxon>Natrialbaceae</taxon>
        <taxon>Natronoglomus</taxon>
    </lineage>
</organism>
<dbReference type="SUPFAM" id="SSF52402">
    <property type="entry name" value="Adenine nucleotide alpha hydrolases-like"/>
    <property type="match status" value="1"/>
</dbReference>
<dbReference type="RefSeq" id="WP_338006404.1">
    <property type="nucleotide sequence ID" value="NZ_JAOPKA010000033.1"/>
</dbReference>
<comment type="caution">
    <text evidence="3">The sequence shown here is derived from an EMBL/GenBank/DDBJ whole genome shotgun (WGS) entry which is preliminary data.</text>
</comment>
<proteinExistence type="inferred from homology"/>
<comment type="similarity">
    <text evidence="1">Belongs to the universal stress protein A family.</text>
</comment>
<accession>A0AAP2Z3N5</accession>
<gene>
    <name evidence="3" type="ORF">OB960_24810</name>
</gene>
<dbReference type="InterPro" id="IPR014729">
    <property type="entry name" value="Rossmann-like_a/b/a_fold"/>
</dbReference>
<protein>
    <submittedName>
        <fullName evidence="3">Universal stress protein</fullName>
    </submittedName>
</protein>
<name>A0AAP2Z3N5_9EURY</name>
<dbReference type="EMBL" id="JAOPKA010000033">
    <property type="protein sequence ID" value="MCU4744596.1"/>
    <property type="molecule type" value="Genomic_DNA"/>
</dbReference>
<evidence type="ECO:0000313" key="4">
    <source>
        <dbReference type="Proteomes" id="UP001321018"/>
    </source>
</evidence>
<dbReference type="InterPro" id="IPR006015">
    <property type="entry name" value="Universal_stress_UspA"/>
</dbReference>
<dbReference type="PANTHER" id="PTHR46268">
    <property type="entry name" value="STRESS RESPONSE PROTEIN NHAX"/>
    <property type="match status" value="1"/>
</dbReference>
<dbReference type="AlphaFoldDB" id="A0AAP2Z3N5"/>
<dbReference type="PANTHER" id="PTHR46268:SF6">
    <property type="entry name" value="UNIVERSAL STRESS PROTEIN UP12"/>
    <property type="match status" value="1"/>
</dbReference>
<evidence type="ECO:0000259" key="2">
    <source>
        <dbReference type="Pfam" id="PF00582"/>
    </source>
</evidence>
<dbReference type="InterPro" id="IPR006016">
    <property type="entry name" value="UspA"/>
</dbReference>
<dbReference type="Pfam" id="PF00582">
    <property type="entry name" value="Usp"/>
    <property type="match status" value="1"/>
</dbReference>
<dbReference type="PRINTS" id="PR01438">
    <property type="entry name" value="UNVRSLSTRESS"/>
</dbReference>